<dbReference type="InterPro" id="IPR006912">
    <property type="entry name" value="Harbinger_derived_prot"/>
</dbReference>
<evidence type="ECO:0008006" key="4">
    <source>
        <dbReference type="Google" id="ProtNLM"/>
    </source>
</evidence>
<keyword evidence="3" id="KW-1185">Reference proteome</keyword>
<evidence type="ECO:0000313" key="3">
    <source>
        <dbReference type="Proteomes" id="UP001231189"/>
    </source>
</evidence>
<dbReference type="Proteomes" id="UP001231189">
    <property type="component" value="Unassembled WGS sequence"/>
</dbReference>
<evidence type="ECO:0000313" key="2">
    <source>
        <dbReference type="EMBL" id="KAK1663005.1"/>
    </source>
</evidence>
<gene>
    <name evidence="2" type="ORF">QYE76_051164</name>
</gene>
<dbReference type="PANTHER" id="PTHR10775:SF182">
    <property type="entry name" value="TRANSPOSON, EN_SPM-LIKE, TRANSPOSASE-ASSOCIATED DOMAIN PROTEIN-RELATED"/>
    <property type="match status" value="1"/>
</dbReference>
<proteinExistence type="predicted"/>
<dbReference type="InterPro" id="IPR004242">
    <property type="entry name" value="Transposase_21"/>
</dbReference>
<protein>
    <recommendedName>
        <fullName evidence="4">Transposon protein, putative, CACTA, En/Spm sub-class</fullName>
    </recommendedName>
</protein>
<dbReference type="PANTHER" id="PTHR10775">
    <property type="entry name" value="OS08G0208400 PROTEIN"/>
    <property type="match status" value="1"/>
</dbReference>
<evidence type="ECO:0000256" key="1">
    <source>
        <dbReference type="SAM" id="MobiDB-lite"/>
    </source>
</evidence>
<organism evidence="2 3">
    <name type="scientific">Lolium multiflorum</name>
    <name type="common">Italian ryegrass</name>
    <name type="synonym">Lolium perenne subsp. multiflorum</name>
    <dbReference type="NCBI Taxonomy" id="4521"/>
    <lineage>
        <taxon>Eukaryota</taxon>
        <taxon>Viridiplantae</taxon>
        <taxon>Streptophyta</taxon>
        <taxon>Embryophyta</taxon>
        <taxon>Tracheophyta</taxon>
        <taxon>Spermatophyta</taxon>
        <taxon>Magnoliopsida</taxon>
        <taxon>Liliopsida</taxon>
        <taxon>Poales</taxon>
        <taxon>Poaceae</taxon>
        <taxon>BOP clade</taxon>
        <taxon>Pooideae</taxon>
        <taxon>Poodae</taxon>
        <taxon>Poeae</taxon>
        <taxon>Poeae Chloroplast Group 2 (Poeae type)</taxon>
        <taxon>Loliodinae</taxon>
        <taxon>Loliinae</taxon>
        <taxon>Lolium</taxon>
    </lineage>
</organism>
<feature type="region of interest" description="Disordered" evidence="1">
    <location>
        <begin position="204"/>
        <end position="244"/>
    </location>
</feature>
<feature type="compositionally biased region" description="Acidic residues" evidence="1">
    <location>
        <begin position="204"/>
        <end position="214"/>
    </location>
</feature>
<dbReference type="AlphaFoldDB" id="A0AAD8SSB1"/>
<accession>A0AAD8SSB1</accession>
<dbReference type="EMBL" id="JAUUTY010000003">
    <property type="protein sequence ID" value="KAK1663005.1"/>
    <property type="molecule type" value="Genomic_DNA"/>
</dbReference>
<reference evidence="2" key="1">
    <citation type="submission" date="2023-07" db="EMBL/GenBank/DDBJ databases">
        <title>A chromosome-level genome assembly of Lolium multiflorum.</title>
        <authorList>
            <person name="Chen Y."/>
            <person name="Copetti D."/>
            <person name="Kolliker R."/>
            <person name="Studer B."/>
        </authorList>
    </citation>
    <scope>NUCLEOTIDE SEQUENCE</scope>
    <source>
        <strain evidence="2">02402/16</strain>
        <tissue evidence="2">Leaf</tissue>
    </source>
</reference>
<dbReference type="Pfam" id="PF02992">
    <property type="entry name" value="Transposase_21"/>
    <property type="match status" value="1"/>
</dbReference>
<sequence length="505" mass="58044">MAGSHNDINVLQRSPVFDRLAYGQSPDVDFEINGHHYTKGYYLADGIYPPWATLVKTIRKPNSEQEARFAKEQEAARKDVERAFGILQARWAIVRHPARAWDVQTLWEVMTACVIMHNMIVEMNRQWMYVDRRFDEFTSGLENFIAVAEANKHGGFMYCPCVDCKNIVNYAHSSTIHGHLLRVGFMPSYYYWTKHGERGVMMEGNEEEEEEDDSYPMFPEYGDAADNEDNEAEDQEAPDEPVDDDLGRAIADARIECETEKERLAFDQMIEDHNKLLYPTCEDGHKKLSTTLELLQWKAENGVTDSGFGKLLAIMKRKLPRGNELPASTYEAKKVVCPLGLDVQKIHACINDCILYRGEYENLDACPVCTALRYKIRRDDPGDVEGERPRKRVPAKVMWYAPIIPRLKRLFRNKEHARLLRWHKEDRKKDEMLRHPADGSQWRKIDRHFPYFAEDARNLSSEAAHEAKILGKESPAPRRPDGKCPEGFSIDTAAISTAIFITASP</sequence>
<dbReference type="Pfam" id="PF04827">
    <property type="entry name" value="Plant_tran"/>
    <property type="match status" value="1"/>
</dbReference>
<name>A0AAD8SSB1_LOLMU</name>
<comment type="caution">
    <text evidence="2">The sequence shown here is derived from an EMBL/GenBank/DDBJ whole genome shotgun (WGS) entry which is preliminary data.</text>
</comment>
<feature type="compositionally biased region" description="Acidic residues" evidence="1">
    <location>
        <begin position="223"/>
        <end position="244"/>
    </location>
</feature>